<dbReference type="SUPFAM" id="SSF50978">
    <property type="entry name" value="WD40 repeat-like"/>
    <property type="match status" value="1"/>
</dbReference>
<feature type="region of interest" description="Disordered" evidence="2">
    <location>
        <begin position="37"/>
        <end position="93"/>
    </location>
</feature>
<comment type="similarity">
    <text evidence="1">Belongs to the VPS8 family.</text>
</comment>
<feature type="compositionally biased region" description="Polar residues" evidence="2">
    <location>
        <begin position="59"/>
        <end position="88"/>
    </location>
</feature>
<accession>A0A166XD82</accession>
<dbReference type="InterPro" id="IPR025941">
    <property type="entry name" value="Vps8_central_dom"/>
</dbReference>
<evidence type="ECO:0000256" key="2">
    <source>
        <dbReference type="SAM" id="MobiDB-lite"/>
    </source>
</evidence>
<keyword evidence="6" id="KW-1185">Reference proteome</keyword>
<evidence type="ECO:0000313" key="5">
    <source>
        <dbReference type="EMBL" id="KZP34669.1"/>
    </source>
</evidence>
<evidence type="ECO:0000259" key="3">
    <source>
        <dbReference type="Pfam" id="PF12816"/>
    </source>
</evidence>
<evidence type="ECO:0000259" key="4">
    <source>
        <dbReference type="Pfam" id="PF25066"/>
    </source>
</evidence>
<protein>
    <submittedName>
        <fullName evidence="5">Lateendosome to vacuole transport-family protein</fullName>
    </submittedName>
</protein>
<dbReference type="Pfam" id="PF12816">
    <property type="entry name" value="TPR_Vps8"/>
    <property type="match status" value="1"/>
</dbReference>
<feature type="region of interest" description="Disordered" evidence="2">
    <location>
        <begin position="376"/>
        <end position="398"/>
    </location>
</feature>
<dbReference type="InterPro" id="IPR045111">
    <property type="entry name" value="Vps41/Vps8"/>
</dbReference>
<feature type="compositionally biased region" description="Polar residues" evidence="2">
    <location>
        <begin position="386"/>
        <end position="398"/>
    </location>
</feature>
<dbReference type="Gene3D" id="2.130.10.10">
    <property type="entry name" value="YVTN repeat-like/Quinoprotein amine dehydrogenase"/>
    <property type="match status" value="1"/>
</dbReference>
<dbReference type="Pfam" id="PF23410">
    <property type="entry name" value="Beta-prop_VPS8"/>
    <property type="match status" value="1"/>
</dbReference>
<dbReference type="InterPro" id="IPR059070">
    <property type="entry name" value="TPR_VPS8_2"/>
</dbReference>
<gene>
    <name evidence="5" type="ORF">FIBSPDRAFT_719708</name>
</gene>
<dbReference type="GO" id="GO:0030897">
    <property type="term" value="C:HOPS complex"/>
    <property type="evidence" value="ECO:0007669"/>
    <property type="project" value="TreeGrafter"/>
</dbReference>
<evidence type="ECO:0000256" key="1">
    <source>
        <dbReference type="ARBA" id="ARBA00009422"/>
    </source>
</evidence>
<feature type="region of interest" description="Disordered" evidence="2">
    <location>
        <begin position="1"/>
        <end position="22"/>
    </location>
</feature>
<feature type="domain" description="Vacuolar protein sorting-associated protein 8 central" evidence="3">
    <location>
        <begin position="664"/>
        <end position="876"/>
    </location>
</feature>
<dbReference type="OrthoDB" id="289913at2759"/>
<dbReference type="GO" id="GO:0034058">
    <property type="term" value="P:endosomal vesicle fusion"/>
    <property type="evidence" value="ECO:0007669"/>
    <property type="project" value="TreeGrafter"/>
</dbReference>
<dbReference type="Pfam" id="PF25066">
    <property type="entry name" value="TPR_VPS8_2"/>
    <property type="match status" value="1"/>
</dbReference>
<organism evidence="5 6">
    <name type="scientific">Athelia psychrophila</name>
    <dbReference type="NCBI Taxonomy" id="1759441"/>
    <lineage>
        <taxon>Eukaryota</taxon>
        <taxon>Fungi</taxon>
        <taxon>Dikarya</taxon>
        <taxon>Basidiomycota</taxon>
        <taxon>Agaricomycotina</taxon>
        <taxon>Agaricomycetes</taxon>
        <taxon>Agaricomycetidae</taxon>
        <taxon>Atheliales</taxon>
        <taxon>Atheliaceae</taxon>
        <taxon>Athelia</taxon>
    </lineage>
</organism>
<dbReference type="Proteomes" id="UP000076532">
    <property type="component" value="Unassembled WGS sequence"/>
</dbReference>
<dbReference type="PANTHER" id="PTHR12616">
    <property type="entry name" value="VACUOLAR PROTEIN SORTING VPS41"/>
    <property type="match status" value="1"/>
</dbReference>
<dbReference type="GO" id="GO:0006623">
    <property type="term" value="P:protein targeting to vacuole"/>
    <property type="evidence" value="ECO:0007669"/>
    <property type="project" value="InterPro"/>
</dbReference>
<dbReference type="PANTHER" id="PTHR12616:SF8">
    <property type="entry name" value="VACUOLAR PROTEIN SORTING-ASSOCIATED PROTEIN 8 HOMOLOG"/>
    <property type="match status" value="1"/>
</dbReference>
<proteinExistence type="inferred from homology"/>
<name>A0A166XD82_9AGAM</name>
<reference evidence="5 6" key="1">
    <citation type="journal article" date="2016" name="Mol. Biol. Evol.">
        <title>Comparative Genomics of Early-Diverging Mushroom-Forming Fungi Provides Insights into the Origins of Lignocellulose Decay Capabilities.</title>
        <authorList>
            <person name="Nagy L.G."/>
            <person name="Riley R."/>
            <person name="Tritt A."/>
            <person name="Adam C."/>
            <person name="Daum C."/>
            <person name="Floudas D."/>
            <person name="Sun H."/>
            <person name="Yadav J.S."/>
            <person name="Pangilinan J."/>
            <person name="Larsson K.H."/>
            <person name="Matsuura K."/>
            <person name="Barry K."/>
            <person name="Labutti K."/>
            <person name="Kuo R."/>
            <person name="Ohm R.A."/>
            <person name="Bhattacharya S.S."/>
            <person name="Shirouzu T."/>
            <person name="Yoshinaga Y."/>
            <person name="Martin F.M."/>
            <person name="Grigoriev I.V."/>
            <person name="Hibbett D.S."/>
        </authorList>
    </citation>
    <scope>NUCLEOTIDE SEQUENCE [LARGE SCALE GENOMIC DNA]</scope>
    <source>
        <strain evidence="5 6">CBS 109695</strain>
    </source>
</reference>
<sequence>MLPSFLLTPDRGLSPLGMTPNLSRPFLHPTISRLRSYTPQSSNVPSSTSQSRLFDGVSPSPSHFSDISRSPSPLDSRANSHQPHTNGHGQPARDTFRWTQLRNIGHHIYAMASSKASAVLGSITLGSPMVMAANGLICVGTDTGRVFVFDFKQTLKCVCGNESSAKTVGPVTAVALSHDHTFVATGHATGHIQIFDLTAPHTTARLVVPTQVDAVAAGRQEGHLVGSRIVSIGFVAGRHTAVVSADDKGLAFYHSLGKILFVEAPDTIRILGKYAEADILEPPTNGASIQAGPFRRRRNTRNAILAMAPLPLGTSPHPTDAYNVVALLTPAKLVIVGLKPAAKTWLRRTCEDSDEDAPKTRSRWKGALSWWPSVNPSSAASHAETTETNSHTASPSSTPTLVYSWDNTLHLLRVSETKVKQTVRKARTGKSVEVEVGTLTFEDVGNWRAGDTVLAVQWLNINQVVVLTPTTLEVFDVRTLKAVERVKFNAVSLISPSLGYTSNGAIPYTESVSDVAHSIRVYKGKIFLLGRDEIQVGTLLTWADLILSHVQEGDFLSAIELARSYYVGDAPGNRNGLPDDPQQRQAIIGEKMRDLMVASARYTFSEDRMTDGTHVTPDGRGVDRTSLFEGLVTTCARSCVALDDFEFLFEDLFQEYEDAGIAPIFLEQLESFVIDGNVRFVPPRITQRLVAMHDEQGHPDLAERVIWHIDPSCLDINQAIHLCQKHYLYDALIYVYTRAMRDYVSPVVQLLGLIRKVQQYRKSRLEPDDTFNGMDESTLEPIIMNAYKIYPYLADALAGLTYPSQEPLDEEEAFHAKKSVYTFLFAGHSSVWPEDEGGRLVLTSDEEGGVEPTYPYARLLLRFDAESFLHSLDIAFEDPYLNDRTLAVSRLFIIKILLEILSSGHLTPTGVTFVNIFIARNVPKYHQYIQIAPSALHNILIGLADQPDLSTREDRQLAAEYLLSAYTPHESDRILNIFETAGFYRILRSWHRKEQQWPLLMSAYLHDHELPPTEVFSSIDEILQTSARKNKGHLPIDVRKFVLDSLSRLLAVGVTSTAALLDKHAPDCHEEALEALGPEGDHEKYLYLQRLLGPSGPDDEEFDTPIAALDSPAHVTPAQRHLYISLQCQYHPADVITVLKHIPEDLLDWRQVVHICEEKQVYSAAIWALNWQGDPREALSKAQMFEKQLTSTVVQNLSGSDSVSTEVAEAVDNDVSALEDIGRMGISLCLEHSRAPSQVEVPLEDIWFQLLSSQIHCVQTLSGICDHEAVDGTLESRLANLQQHALSSLRSLVQETFGALVSVTSTRAVSFPTLFKRLVDTATQAQATMGTPYTEFSAIISGMLESYRSDGDMLFITKHMVDRDLFETVEQFARERGRGWTPTPGTTGTCSQCRKPLILLDSQTSEQLTQEDSNANQIVVLRTGAIYHTRCSPSEA</sequence>
<dbReference type="STRING" id="436010.A0A166XD82"/>
<dbReference type="InterPro" id="IPR036322">
    <property type="entry name" value="WD40_repeat_dom_sf"/>
</dbReference>
<dbReference type="InterPro" id="IPR015943">
    <property type="entry name" value="WD40/YVTN_repeat-like_dom_sf"/>
</dbReference>
<dbReference type="EMBL" id="KV417480">
    <property type="protein sequence ID" value="KZP34669.1"/>
    <property type="molecule type" value="Genomic_DNA"/>
</dbReference>
<evidence type="ECO:0000313" key="6">
    <source>
        <dbReference type="Proteomes" id="UP000076532"/>
    </source>
</evidence>
<feature type="domain" description="VPS8-like TPR-like repeats" evidence="4">
    <location>
        <begin position="1208"/>
        <end position="1376"/>
    </location>
</feature>
<feature type="compositionally biased region" description="Low complexity" evidence="2">
    <location>
        <begin position="38"/>
        <end position="51"/>
    </location>
</feature>
<dbReference type="GO" id="GO:0005770">
    <property type="term" value="C:late endosome"/>
    <property type="evidence" value="ECO:0007669"/>
    <property type="project" value="TreeGrafter"/>
</dbReference>